<dbReference type="Gene3D" id="2.115.10.20">
    <property type="entry name" value="Glycosyl hydrolase domain, family 43"/>
    <property type="match status" value="1"/>
</dbReference>
<keyword evidence="4" id="KW-0732">Signal</keyword>
<dbReference type="PANTHER" id="PTHR31776:SF26">
    <property type="entry name" value="SECRETED ARABINOSIDASE"/>
    <property type="match status" value="1"/>
</dbReference>
<sequence>MKKFLQQHFLGLAVLFVIVFLSSGFSFKSKADKPDKVYLFAYSTLKNNGKNGLHFAWSTDQKNWFGIGPEHSFLKSDYGSWGPTGKSMSEAFLIKDDNGIFHCFWSVKDDVLAQASSKDLINWKSQRYIQVMKNITKNSDEKPVIQNITVGKKDGQFSIHWVSDNTKYHNTTKDFVNYTETKEDTDNAPKLTEITVQGDIQKGTITIVDWSVVEMLIRTMESVKFRDKKDNTSPKSDSLLLAGLKPVTAQITINGRDAKKISNMLTGVFFEDINYAADGGLYGEMIQNRDFEYALSDKKGRDEKWNATMAWEGDFKISKENPIHANNPNYAVLIKSSVSNTGFDGIALIANEKYDFSVFAKGAKLTVKLKSSAGETLAETTVIPMASWKKLTGVLKSSKTVTDAHLEISTAGETAVDMVSLFPQKTFRNRKNGLRADLAEAIAGMNPKFVRFPGGCVAHGDGIHNIYKWKNTIGPLESRIPARNIWNYHQSMGLGYFEYFQFCEDLGAQAVPVLAAGVPCQNSSDGGAGQQFGIPMENMDEYVQDVLDLIEYANGSVNTFWGKKRAEAGHPKPFNLKYVGIGNEDLISDVFEERYRMIVKAVQQKHPEIIIIGTVGPFFEGSDYNEGWAIANDLKLPMVDEHYYQSPGWFINNQNFYDSYDRSKSKVYLGEYASRGNKFYNALSEALYLTGIERNGDVVTMASYAPLLAREKHTQWNPDLIYFNGHEVKPTVNYFVQQLYGQNPGDFYLQNIVKLSDANDEVNKRIGVSAVQDKTTGDLIIKLVNVLPVSVAPSISVANLGTAENASYTLLSGNPEKTTARPVTQQISAKEAFSKELPPYSFVVIRIKVNEKVLLNETF</sequence>
<feature type="domain" description="Alpha-L-arabinofuranosidase C-terminal" evidence="6">
    <location>
        <begin position="670"/>
        <end position="841"/>
    </location>
</feature>
<dbReference type="GO" id="GO:0046556">
    <property type="term" value="F:alpha-L-arabinofuranosidase activity"/>
    <property type="evidence" value="ECO:0007669"/>
    <property type="project" value="UniProtKB-EC"/>
</dbReference>
<keyword evidence="5" id="KW-0378">Hydrolase</keyword>
<evidence type="ECO:0000256" key="3">
    <source>
        <dbReference type="ARBA" id="ARBA00012670"/>
    </source>
</evidence>
<dbReference type="InterPro" id="IPR013780">
    <property type="entry name" value="Glyco_hydro_b"/>
</dbReference>
<evidence type="ECO:0000259" key="6">
    <source>
        <dbReference type="SMART" id="SM00813"/>
    </source>
</evidence>
<evidence type="ECO:0000256" key="4">
    <source>
        <dbReference type="ARBA" id="ARBA00022729"/>
    </source>
</evidence>
<dbReference type="AlphaFoldDB" id="A0A6V6YNB1"/>
<dbReference type="Gene3D" id="3.20.20.80">
    <property type="entry name" value="Glycosidases"/>
    <property type="match status" value="1"/>
</dbReference>
<dbReference type="InterPro" id="IPR055235">
    <property type="entry name" value="ASD1_cat"/>
</dbReference>
<dbReference type="InterPro" id="IPR023296">
    <property type="entry name" value="Glyco_hydro_beta-prop_sf"/>
</dbReference>
<evidence type="ECO:0000256" key="2">
    <source>
        <dbReference type="ARBA" id="ARBA00007186"/>
    </source>
</evidence>
<dbReference type="InterPro" id="IPR010720">
    <property type="entry name" value="Alpha-L-AF_C"/>
</dbReference>
<dbReference type="InterPro" id="IPR051563">
    <property type="entry name" value="Glycosyl_Hydrolase_51"/>
</dbReference>
<keyword evidence="8" id="KW-1185">Reference proteome</keyword>
<accession>A0A6V6YNB1</accession>
<dbReference type="Gene3D" id="2.60.120.260">
    <property type="entry name" value="Galactose-binding domain-like"/>
    <property type="match status" value="1"/>
</dbReference>
<dbReference type="PANTHER" id="PTHR31776">
    <property type="entry name" value="ALPHA-L-ARABINOFURANOSIDASE 1"/>
    <property type="match status" value="1"/>
</dbReference>
<evidence type="ECO:0000256" key="5">
    <source>
        <dbReference type="ARBA" id="ARBA00022801"/>
    </source>
</evidence>
<dbReference type="Pfam" id="PF06964">
    <property type="entry name" value="Alpha-L-AF_C"/>
    <property type="match status" value="1"/>
</dbReference>
<dbReference type="Pfam" id="PF22848">
    <property type="entry name" value="ASD1_dom"/>
    <property type="match status" value="1"/>
</dbReference>
<dbReference type="Proteomes" id="UP000556700">
    <property type="component" value="Unassembled WGS sequence"/>
</dbReference>
<dbReference type="Pfam" id="PF22847">
    <property type="entry name" value="BT_3657-like_N"/>
    <property type="match status" value="1"/>
</dbReference>
<dbReference type="EC" id="3.2.1.55" evidence="3"/>
<evidence type="ECO:0000313" key="7">
    <source>
        <dbReference type="EMBL" id="CAD0000937.1"/>
    </source>
</evidence>
<dbReference type="EMBL" id="CAIJDO010000057">
    <property type="protein sequence ID" value="CAD0000937.1"/>
    <property type="molecule type" value="Genomic_DNA"/>
</dbReference>
<evidence type="ECO:0000256" key="1">
    <source>
        <dbReference type="ARBA" id="ARBA00001462"/>
    </source>
</evidence>
<evidence type="ECO:0000313" key="8">
    <source>
        <dbReference type="Proteomes" id="UP000556700"/>
    </source>
</evidence>
<dbReference type="SUPFAM" id="SSF51445">
    <property type="entry name" value="(Trans)glycosidases"/>
    <property type="match status" value="1"/>
</dbReference>
<reference evidence="7 8" key="1">
    <citation type="submission" date="2020-06" db="EMBL/GenBank/DDBJ databases">
        <authorList>
            <person name="Criscuolo A."/>
        </authorList>
    </citation>
    <scope>NUCLEOTIDE SEQUENCE [LARGE SCALE GENOMIC DNA]</scope>
    <source>
        <strain evidence="8">CIP 110025</strain>
    </source>
</reference>
<comment type="similarity">
    <text evidence="2">Belongs to the glycosyl hydrolase 51 family.</text>
</comment>
<comment type="caution">
    <text evidence="7">The sequence shown here is derived from an EMBL/GenBank/DDBJ whole genome shotgun (WGS) entry which is preliminary data.</text>
</comment>
<dbReference type="InterPro" id="IPR017853">
    <property type="entry name" value="GH"/>
</dbReference>
<proteinExistence type="inferred from homology"/>
<dbReference type="Gene3D" id="2.60.40.1180">
    <property type="entry name" value="Golgi alpha-mannosidase II"/>
    <property type="match status" value="1"/>
</dbReference>
<dbReference type="SMART" id="SM00813">
    <property type="entry name" value="Alpha-L-AF_C"/>
    <property type="match status" value="1"/>
</dbReference>
<dbReference type="InterPro" id="IPR055133">
    <property type="entry name" value="BT_3657-like_N"/>
</dbReference>
<protein>
    <recommendedName>
        <fullName evidence="3">non-reducing end alpha-L-arabinofuranosidase</fullName>
        <ecNumber evidence="3">3.2.1.55</ecNumber>
    </recommendedName>
</protein>
<dbReference type="RefSeq" id="WP_031455514.1">
    <property type="nucleotide sequence ID" value="NZ_CAIJDO010000057.1"/>
</dbReference>
<dbReference type="GO" id="GO:0046373">
    <property type="term" value="P:L-arabinose metabolic process"/>
    <property type="evidence" value="ECO:0007669"/>
    <property type="project" value="InterPro"/>
</dbReference>
<dbReference type="SUPFAM" id="SSF75005">
    <property type="entry name" value="Arabinanase/levansucrase/invertase"/>
    <property type="match status" value="1"/>
</dbReference>
<name>A0A6V6YNB1_9FLAO</name>
<organism evidence="7 8">
    <name type="scientific">Flavobacterium chungangense</name>
    <dbReference type="NCBI Taxonomy" id="554283"/>
    <lineage>
        <taxon>Bacteria</taxon>
        <taxon>Pseudomonadati</taxon>
        <taxon>Bacteroidota</taxon>
        <taxon>Flavobacteriia</taxon>
        <taxon>Flavobacteriales</taxon>
        <taxon>Flavobacteriaceae</taxon>
        <taxon>Flavobacterium</taxon>
    </lineage>
</organism>
<comment type="catalytic activity">
    <reaction evidence="1">
        <text>Hydrolysis of terminal non-reducing alpha-L-arabinofuranoside residues in alpha-L-arabinosides.</text>
        <dbReference type="EC" id="3.2.1.55"/>
    </reaction>
</comment>
<gene>
    <name evidence="7" type="ORF">FLACHUCJ7_00277</name>
</gene>